<organism evidence="2 3">
    <name type="scientific">Cardiobacterium hominis</name>
    <dbReference type="NCBI Taxonomy" id="2718"/>
    <lineage>
        <taxon>Bacteria</taxon>
        <taxon>Pseudomonadati</taxon>
        <taxon>Pseudomonadota</taxon>
        <taxon>Gammaproteobacteria</taxon>
        <taxon>Cardiobacteriales</taxon>
        <taxon>Cardiobacteriaceae</taxon>
        <taxon>Cardiobacterium</taxon>
    </lineage>
</organism>
<dbReference type="EMBL" id="FKLO01000038">
    <property type="protein sequence ID" value="SAM62312.1"/>
    <property type="molecule type" value="Genomic_DNA"/>
</dbReference>
<dbReference type="Proteomes" id="UP000190837">
    <property type="component" value="Unassembled WGS sequence"/>
</dbReference>
<gene>
    <name evidence="2" type="ORF">CHUV0807_1001</name>
</gene>
<protein>
    <submittedName>
        <fullName evidence="2">Uncharacterized protein</fullName>
    </submittedName>
</protein>
<evidence type="ECO:0000313" key="3">
    <source>
        <dbReference type="Proteomes" id="UP000190837"/>
    </source>
</evidence>
<feature type="region of interest" description="Disordered" evidence="1">
    <location>
        <begin position="20"/>
        <end position="44"/>
    </location>
</feature>
<sequence>MRSISKNMAKAVTKPHISPKMSILVKNPDNNGGGISMPFFQSHL</sequence>
<reference evidence="3" key="1">
    <citation type="submission" date="2016-04" db="EMBL/GenBank/DDBJ databases">
        <authorList>
            <person name="Tagini F."/>
        </authorList>
    </citation>
    <scope>NUCLEOTIDE SEQUENCE [LARGE SCALE GENOMIC DNA]</scope>
    <source>
        <strain evidence="3">CHUV0807</strain>
    </source>
</reference>
<accession>A0A1C3H3Q0</accession>
<dbReference type="AlphaFoldDB" id="A0A1C3H3Q0"/>
<proteinExistence type="predicted"/>
<name>A0A1C3H3Q0_9GAMM</name>
<evidence type="ECO:0000313" key="2">
    <source>
        <dbReference type="EMBL" id="SAM62312.1"/>
    </source>
</evidence>
<evidence type="ECO:0000256" key="1">
    <source>
        <dbReference type="SAM" id="MobiDB-lite"/>
    </source>
</evidence>